<keyword evidence="2" id="KW-1185">Reference proteome</keyword>
<dbReference type="Proteomes" id="UP000606490">
    <property type="component" value="Unassembled WGS sequence"/>
</dbReference>
<sequence length="85" mass="9302">MNIADIYEAARTRGLTHSKRHFSRAILGRAPNYLADRAFSGCSAAVLLNLYKRLGELGQVDLQAAAFARLLRAEGKIDGAPEMKL</sequence>
<dbReference type="EMBL" id="JAEUXJ010000001">
    <property type="protein sequence ID" value="MBL6454533.1"/>
    <property type="molecule type" value="Genomic_DNA"/>
</dbReference>
<evidence type="ECO:0000313" key="1">
    <source>
        <dbReference type="EMBL" id="MBL6454533.1"/>
    </source>
</evidence>
<evidence type="ECO:0000313" key="2">
    <source>
        <dbReference type="Proteomes" id="UP000606490"/>
    </source>
</evidence>
<comment type="caution">
    <text evidence="1">The sequence shown here is derived from an EMBL/GenBank/DDBJ whole genome shotgun (WGS) entry which is preliminary data.</text>
</comment>
<organism evidence="1 2">
    <name type="scientific">Belnapia mucosa</name>
    <dbReference type="NCBI Taxonomy" id="2804532"/>
    <lineage>
        <taxon>Bacteria</taxon>
        <taxon>Pseudomonadati</taxon>
        <taxon>Pseudomonadota</taxon>
        <taxon>Alphaproteobacteria</taxon>
        <taxon>Acetobacterales</taxon>
        <taxon>Roseomonadaceae</taxon>
        <taxon>Belnapia</taxon>
    </lineage>
</organism>
<gene>
    <name evidence="1" type="ORF">JMJ55_04300</name>
</gene>
<protein>
    <submittedName>
        <fullName evidence="1">Uncharacterized protein</fullName>
    </submittedName>
</protein>
<accession>A0ABS1UYJ9</accession>
<dbReference type="RefSeq" id="WP_202824228.1">
    <property type="nucleotide sequence ID" value="NZ_JAEUXJ010000001.1"/>
</dbReference>
<proteinExistence type="predicted"/>
<reference evidence="1 2" key="1">
    <citation type="submission" date="2021-01" db="EMBL/GenBank/DDBJ databases">
        <title>Belnapia mucosa sp. nov. and Belnapia arida sp. nov., isolated from the Tabernas Desert (Almeria, Spain).</title>
        <authorList>
            <person name="Molina-Menor E."/>
            <person name="Vidal-Verdu A."/>
            <person name="Calonge A."/>
            <person name="Satari L."/>
            <person name="Pereto Magraner J."/>
            <person name="Porcar Miralles M."/>
        </authorList>
    </citation>
    <scope>NUCLEOTIDE SEQUENCE [LARGE SCALE GENOMIC DNA]</scope>
    <source>
        <strain evidence="1 2">T6</strain>
    </source>
</reference>
<name>A0ABS1UYJ9_9PROT</name>